<evidence type="ECO:0000313" key="2">
    <source>
        <dbReference type="EMBL" id="KAF1966818.1"/>
    </source>
</evidence>
<name>A0A6A5UQ54_9PLEO</name>
<dbReference type="PANTHER" id="PTHR35205">
    <property type="entry name" value="NB-ARC AND TPR DOMAIN PROTEIN"/>
    <property type="match status" value="1"/>
</dbReference>
<protein>
    <recommendedName>
        <fullName evidence="1">DUF7779 domain-containing protein</fullName>
    </recommendedName>
</protein>
<dbReference type="OrthoDB" id="1658288at2759"/>
<evidence type="ECO:0000259" key="1">
    <source>
        <dbReference type="Pfam" id="PF25000"/>
    </source>
</evidence>
<dbReference type="Proteomes" id="UP000800036">
    <property type="component" value="Unassembled WGS sequence"/>
</dbReference>
<keyword evidence="3" id="KW-1185">Reference proteome</keyword>
<gene>
    <name evidence="2" type="ORF">BU23DRAFT_312572</name>
</gene>
<proteinExistence type="predicted"/>
<dbReference type="AlphaFoldDB" id="A0A6A5UQ54"/>
<dbReference type="EMBL" id="ML976741">
    <property type="protein sequence ID" value="KAF1966818.1"/>
    <property type="molecule type" value="Genomic_DNA"/>
</dbReference>
<dbReference type="Gene3D" id="3.40.50.300">
    <property type="entry name" value="P-loop containing nucleotide triphosphate hydrolases"/>
    <property type="match status" value="1"/>
</dbReference>
<feature type="domain" description="DUF7779" evidence="1">
    <location>
        <begin position="289"/>
        <end position="363"/>
    </location>
</feature>
<dbReference type="InterPro" id="IPR027417">
    <property type="entry name" value="P-loop_NTPase"/>
</dbReference>
<feature type="non-terminal residue" evidence="2">
    <location>
        <position position="442"/>
    </location>
</feature>
<dbReference type="Pfam" id="PF25000">
    <property type="entry name" value="DUF7779"/>
    <property type="match status" value="1"/>
</dbReference>
<dbReference type="SUPFAM" id="SSF52540">
    <property type="entry name" value="P-loop containing nucleoside triphosphate hydrolases"/>
    <property type="match status" value="1"/>
</dbReference>
<dbReference type="InterPro" id="IPR056681">
    <property type="entry name" value="DUF7779"/>
</dbReference>
<dbReference type="PANTHER" id="PTHR35205:SF1">
    <property type="entry name" value="ZU5 DOMAIN-CONTAINING PROTEIN"/>
    <property type="match status" value="1"/>
</dbReference>
<accession>A0A6A5UQ54</accession>
<sequence>MVPFQRDSTFVGREDILAKIREKLEQPAPQDHSRLALVGLGGIGKSQIAIEYAYRVREAAPQTWVFWVHASNAVRFEQAYRDIAAKVQLPGHDDPKADTLRLVHNWLCDERNGWWLMILDNADDDDVFFSADEDTGGTAQTNEATSQKRPLATFLPQTPNGSILITSRNSAAAFNLIGMHGSTAKVEPMGVEDALALLKTRVSISRSEEDDAKALVQALERIPLAITHAAAYIKTRAPMMTIASYLRLFRESEANQARLLDAKELRDLRRDPSIKHAVIATWKISFDQIQKTGPAAAELLALMSMFDRQGIPVSLLQGQASRLDFEDAVAPLLSFSLVRVEIGQQSFEMHRLVQLSTRTWLEANDQLDRWETESIRMLANVFPSGEYDTWAECRRLLPHSRKVLNYVREEREAALGWARIAINTGWYLFHMGEYAAAADFTR</sequence>
<reference evidence="2" key="1">
    <citation type="journal article" date="2020" name="Stud. Mycol.">
        <title>101 Dothideomycetes genomes: a test case for predicting lifestyles and emergence of pathogens.</title>
        <authorList>
            <person name="Haridas S."/>
            <person name="Albert R."/>
            <person name="Binder M."/>
            <person name="Bloem J."/>
            <person name="Labutti K."/>
            <person name="Salamov A."/>
            <person name="Andreopoulos B."/>
            <person name="Baker S."/>
            <person name="Barry K."/>
            <person name="Bills G."/>
            <person name="Bluhm B."/>
            <person name="Cannon C."/>
            <person name="Castanera R."/>
            <person name="Culley D."/>
            <person name="Daum C."/>
            <person name="Ezra D."/>
            <person name="Gonzalez J."/>
            <person name="Henrissat B."/>
            <person name="Kuo A."/>
            <person name="Liang C."/>
            <person name="Lipzen A."/>
            <person name="Lutzoni F."/>
            <person name="Magnuson J."/>
            <person name="Mondo S."/>
            <person name="Nolan M."/>
            <person name="Ohm R."/>
            <person name="Pangilinan J."/>
            <person name="Park H.-J."/>
            <person name="Ramirez L."/>
            <person name="Alfaro M."/>
            <person name="Sun H."/>
            <person name="Tritt A."/>
            <person name="Yoshinaga Y."/>
            <person name="Zwiers L.-H."/>
            <person name="Turgeon B."/>
            <person name="Goodwin S."/>
            <person name="Spatafora J."/>
            <person name="Crous P."/>
            <person name="Grigoriev I."/>
        </authorList>
    </citation>
    <scope>NUCLEOTIDE SEQUENCE</scope>
    <source>
        <strain evidence="2">CBS 107.79</strain>
    </source>
</reference>
<organism evidence="2 3">
    <name type="scientific">Bimuria novae-zelandiae CBS 107.79</name>
    <dbReference type="NCBI Taxonomy" id="1447943"/>
    <lineage>
        <taxon>Eukaryota</taxon>
        <taxon>Fungi</taxon>
        <taxon>Dikarya</taxon>
        <taxon>Ascomycota</taxon>
        <taxon>Pezizomycotina</taxon>
        <taxon>Dothideomycetes</taxon>
        <taxon>Pleosporomycetidae</taxon>
        <taxon>Pleosporales</taxon>
        <taxon>Massarineae</taxon>
        <taxon>Didymosphaeriaceae</taxon>
        <taxon>Bimuria</taxon>
    </lineage>
</organism>
<evidence type="ECO:0000313" key="3">
    <source>
        <dbReference type="Proteomes" id="UP000800036"/>
    </source>
</evidence>